<keyword evidence="2 5" id="KW-0378">Hydrolase</keyword>
<dbReference type="GO" id="GO:0016787">
    <property type="term" value="F:hydrolase activity"/>
    <property type="evidence" value="ECO:0007669"/>
    <property type="project" value="UniProtKB-KW"/>
</dbReference>
<evidence type="ECO:0000256" key="1">
    <source>
        <dbReference type="ARBA" id="ARBA00001946"/>
    </source>
</evidence>
<evidence type="ECO:0000313" key="4">
    <source>
        <dbReference type="EMBL" id="PTA51627.1"/>
    </source>
</evidence>
<dbReference type="GO" id="GO:0009231">
    <property type="term" value="P:riboflavin biosynthetic process"/>
    <property type="evidence" value="ECO:0007669"/>
    <property type="project" value="TreeGrafter"/>
</dbReference>
<dbReference type="EMBL" id="UGYV01000001">
    <property type="protein sequence ID" value="SUI91532.1"/>
    <property type="molecule type" value="Genomic_DNA"/>
</dbReference>
<dbReference type="SFLD" id="SFLDG01129">
    <property type="entry name" value="C1.5:_HAD__Beta-PGM__Phosphata"/>
    <property type="match status" value="1"/>
</dbReference>
<dbReference type="Pfam" id="PF00702">
    <property type="entry name" value="Hydrolase"/>
    <property type="match status" value="1"/>
</dbReference>
<dbReference type="PANTHER" id="PTHR46470">
    <property type="entry name" value="N-ACYLNEURAMINATE-9-PHOSPHATASE"/>
    <property type="match status" value="1"/>
</dbReference>
<dbReference type="Proteomes" id="UP000240506">
    <property type="component" value="Unassembled WGS sequence"/>
</dbReference>
<reference evidence="4 6" key="2">
    <citation type="submission" date="2018-04" db="EMBL/GenBank/DDBJ databases">
        <title>Genomic sequence of a freshwater isolate of Shewanella morhuae.</title>
        <authorList>
            <person name="Castillo D.E."/>
            <person name="Gram L."/>
        </authorList>
    </citation>
    <scope>NUCLEOTIDE SEQUENCE [LARGE SCALE GENOMIC DNA]</scope>
    <source>
        <strain evidence="4 6">CW7</strain>
    </source>
</reference>
<reference evidence="4" key="1">
    <citation type="submission" date="2018-03" db="EMBL/GenBank/DDBJ databases">
        <authorList>
            <person name="Dailey F.E."/>
        </authorList>
    </citation>
    <scope>NUCLEOTIDE SEQUENCE</scope>
    <source>
        <strain evidence="4">CW7</strain>
    </source>
</reference>
<dbReference type="Gene3D" id="1.20.120.1600">
    <property type="match status" value="1"/>
</dbReference>
<dbReference type="Gene3D" id="3.40.50.1000">
    <property type="entry name" value="HAD superfamily/HAD-like"/>
    <property type="match status" value="1"/>
</dbReference>
<evidence type="ECO:0000313" key="5">
    <source>
        <dbReference type="EMBL" id="SUI91532.1"/>
    </source>
</evidence>
<evidence type="ECO:0000256" key="2">
    <source>
        <dbReference type="ARBA" id="ARBA00022801"/>
    </source>
</evidence>
<name>A0A380B1T2_9GAMM</name>
<dbReference type="InterPro" id="IPR023214">
    <property type="entry name" value="HAD_sf"/>
</dbReference>
<evidence type="ECO:0000313" key="7">
    <source>
        <dbReference type="Proteomes" id="UP000255061"/>
    </source>
</evidence>
<evidence type="ECO:0000256" key="3">
    <source>
        <dbReference type="ARBA" id="ARBA00022842"/>
    </source>
</evidence>
<dbReference type="InterPro" id="IPR051400">
    <property type="entry name" value="HAD-like_hydrolase"/>
</dbReference>
<keyword evidence="3" id="KW-0460">Magnesium</keyword>
<sequence>MRCYLRPQHIQAISFDLDDTLYDNLPHILNAEAELAIFLQQAFPLSQAWQPHDWRSLKQQLLQQHRELAHDTSAARLATLRCGLIQLGYSAMEAERGAEQGLACFYFHRSNFRISDEVLLLLKHLSGHFRLVGITNGNVDAERIGLGDAFEFVLHPGSGVQMKPAKDMFELACLRLNIAPQHLLHVGDNMNADVRGARLAGCQSVWLNPSFGRNDSLPIATLLPHLEITSLDALAKVLAIDAK</sequence>
<organism evidence="5 7">
    <name type="scientific">Shewanella morhuae</name>
    <dbReference type="NCBI Taxonomy" id="365591"/>
    <lineage>
        <taxon>Bacteria</taxon>
        <taxon>Pseudomonadati</taxon>
        <taxon>Pseudomonadota</taxon>
        <taxon>Gammaproteobacteria</taxon>
        <taxon>Alteromonadales</taxon>
        <taxon>Shewanellaceae</taxon>
        <taxon>Shewanella</taxon>
    </lineage>
</organism>
<dbReference type="InterPro" id="IPR006439">
    <property type="entry name" value="HAD-SF_hydro_IA"/>
</dbReference>
<dbReference type="EMBL" id="PYSG01000002">
    <property type="protein sequence ID" value="PTA51627.1"/>
    <property type="molecule type" value="Genomic_DNA"/>
</dbReference>
<keyword evidence="6" id="KW-1185">Reference proteome</keyword>
<dbReference type="SUPFAM" id="SSF56784">
    <property type="entry name" value="HAD-like"/>
    <property type="match status" value="1"/>
</dbReference>
<evidence type="ECO:0000313" key="6">
    <source>
        <dbReference type="Proteomes" id="UP000240506"/>
    </source>
</evidence>
<reference evidence="5 7" key="3">
    <citation type="submission" date="2018-06" db="EMBL/GenBank/DDBJ databases">
        <authorList>
            <consortium name="Pathogen Informatics"/>
            <person name="Doyle S."/>
        </authorList>
    </citation>
    <scope>NUCLEOTIDE SEQUENCE [LARGE SCALE GENOMIC DNA]</scope>
    <source>
        <strain evidence="5 7">NCTC10736</strain>
    </source>
</reference>
<comment type="cofactor">
    <cofactor evidence="1">
        <name>Mg(2+)</name>
        <dbReference type="ChEBI" id="CHEBI:18420"/>
    </cofactor>
</comment>
<dbReference type="Proteomes" id="UP000255061">
    <property type="component" value="Unassembled WGS sequence"/>
</dbReference>
<dbReference type="InterPro" id="IPR036412">
    <property type="entry name" value="HAD-like_sf"/>
</dbReference>
<gene>
    <name evidence="5" type="primary">yfnB</name>
    <name evidence="4" type="ORF">C9I43_14555</name>
    <name evidence="5" type="ORF">NCTC10736_03373</name>
</gene>
<accession>A0A380B1T2</accession>
<proteinExistence type="predicted"/>
<dbReference type="PANTHER" id="PTHR46470:SF4">
    <property type="entry name" value="5-AMINO-6-(5-PHOSPHO-D-RIBITYLAMINO)URACIL PHOSPHATASE YIGB"/>
    <property type="match status" value="1"/>
</dbReference>
<dbReference type="RefSeq" id="WP_107883953.1">
    <property type="nucleotide sequence ID" value="NZ_PYSG01000002.1"/>
</dbReference>
<dbReference type="AlphaFoldDB" id="A0A380B1T2"/>
<dbReference type="NCBIfam" id="TIGR01549">
    <property type="entry name" value="HAD-SF-IA-v1"/>
    <property type="match status" value="1"/>
</dbReference>
<dbReference type="NCBIfam" id="TIGR01509">
    <property type="entry name" value="HAD-SF-IA-v3"/>
    <property type="match status" value="1"/>
</dbReference>
<dbReference type="EC" id="3.-.-.-" evidence="5"/>
<dbReference type="SFLD" id="SFLDS00003">
    <property type="entry name" value="Haloacid_Dehalogenase"/>
    <property type="match status" value="1"/>
</dbReference>
<protein>
    <submittedName>
        <fullName evidence="4">HAD family hydrolase</fullName>
    </submittedName>
    <submittedName>
        <fullName evidence="5">HAD-hydrolase yfnB</fullName>
        <ecNumber evidence="5">3.-.-.-</ecNumber>
    </submittedName>
</protein>